<dbReference type="AlphaFoldDB" id="A0A147HV98"/>
<dbReference type="PATRIC" id="fig|33051.3.peg.3701"/>
<dbReference type="InterPro" id="IPR018537">
    <property type="entry name" value="Peptidoglycan-bd_3"/>
</dbReference>
<sequence length="183" mass="20436">MKSVDQEIAEVIAREGDYSDHPADRGGPTRFGITEQVARAYGYMGDMRQLPKSTAVEIYKRRYWIDVRFDQVAALFPRIGSELFDTGVNMGQAVAAAFLQRALNLLNERATLWPDLKVDGVIGTITIASLQAYKQRRGPAGEDVLLKVLDGFQVCRYAEITEARPANETFFYGWIANRIGQAA</sequence>
<reference evidence="3 4" key="1">
    <citation type="journal article" date="2016" name="Front. Microbiol.">
        <title>Genomic Resource of Rice Seed Associated Bacteria.</title>
        <authorList>
            <person name="Midha S."/>
            <person name="Bansal K."/>
            <person name="Sharma S."/>
            <person name="Kumar N."/>
            <person name="Patil P.P."/>
            <person name="Chaudhry V."/>
            <person name="Patil P.B."/>
        </authorList>
    </citation>
    <scope>NUCLEOTIDE SEQUENCE [LARGE SCALE GENOMIC DNA]</scope>
    <source>
        <strain evidence="3 4">NS319</strain>
    </source>
</reference>
<dbReference type="EMBL" id="LDTD01000086">
    <property type="protein sequence ID" value="KTT68815.1"/>
    <property type="molecule type" value="Genomic_DNA"/>
</dbReference>
<evidence type="ECO:0000259" key="2">
    <source>
        <dbReference type="Pfam" id="PF09374"/>
    </source>
</evidence>
<proteinExistence type="predicted"/>
<dbReference type="Proteomes" id="UP000072867">
    <property type="component" value="Unassembled WGS sequence"/>
</dbReference>
<accession>A0A147HV98</accession>
<dbReference type="CDD" id="cd13926">
    <property type="entry name" value="N-acetylmuramidase_GH108"/>
    <property type="match status" value="1"/>
</dbReference>
<comment type="caution">
    <text evidence="3">The sequence shown here is derived from an EMBL/GenBank/DDBJ whole genome shotgun (WGS) entry which is preliminary data.</text>
</comment>
<evidence type="ECO:0000313" key="4">
    <source>
        <dbReference type="Proteomes" id="UP000072867"/>
    </source>
</evidence>
<dbReference type="RefSeq" id="WP_058733866.1">
    <property type="nucleotide sequence ID" value="NZ_LDTD01000086.1"/>
</dbReference>
<dbReference type="Pfam" id="PF05838">
    <property type="entry name" value="Glyco_hydro_108"/>
    <property type="match status" value="1"/>
</dbReference>
<name>A0A147HV98_9SPHN</name>
<dbReference type="Pfam" id="PF09374">
    <property type="entry name" value="PG_binding_3"/>
    <property type="match status" value="1"/>
</dbReference>
<feature type="domain" description="TtsA-like Glycoside hydrolase family 108" evidence="1">
    <location>
        <begin position="9"/>
        <end position="91"/>
    </location>
</feature>
<evidence type="ECO:0000259" key="1">
    <source>
        <dbReference type="Pfam" id="PF05838"/>
    </source>
</evidence>
<dbReference type="InterPro" id="IPR023346">
    <property type="entry name" value="Lysozyme-like_dom_sf"/>
</dbReference>
<dbReference type="SUPFAM" id="SSF53955">
    <property type="entry name" value="Lysozyme-like"/>
    <property type="match status" value="1"/>
</dbReference>
<gene>
    <name evidence="3" type="ORF">NS319_12320</name>
</gene>
<organism evidence="3 4">
    <name type="scientific">Sphingomonas sanguinis</name>
    <dbReference type="NCBI Taxonomy" id="33051"/>
    <lineage>
        <taxon>Bacteria</taxon>
        <taxon>Pseudomonadati</taxon>
        <taxon>Pseudomonadota</taxon>
        <taxon>Alphaproteobacteria</taxon>
        <taxon>Sphingomonadales</taxon>
        <taxon>Sphingomonadaceae</taxon>
        <taxon>Sphingomonas</taxon>
    </lineage>
</organism>
<dbReference type="InterPro" id="IPR008565">
    <property type="entry name" value="TtsA-like_GH18_dom"/>
</dbReference>
<feature type="domain" description="Peptidoglycan binding" evidence="2">
    <location>
        <begin position="95"/>
        <end position="178"/>
    </location>
</feature>
<protein>
    <submittedName>
        <fullName evidence="3">Uncharacterized protein</fullName>
    </submittedName>
</protein>
<evidence type="ECO:0000313" key="3">
    <source>
        <dbReference type="EMBL" id="KTT68815.1"/>
    </source>
</evidence>
<dbReference type="Gene3D" id="1.20.141.10">
    <property type="entry name" value="Chitosanase, subunit A, domain 1"/>
    <property type="match status" value="1"/>
</dbReference>